<sequence length="70" mass="7435">MSGLFGKKQQMPEPEPPATMPDPEDPLAKRQRSRTRSLAPAAKSSAATDRLAQVPGTIGREFSRGTLGAS</sequence>
<organism evidence="2 3">
    <name type="scientific">Aminobacter aminovorans</name>
    <name type="common">Chelatobacter heintzii</name>
    <dbReference type="NCBI Taxonomy" id="83263"/>
    <lineage>
        <taxon>Bacteria</taxon>
        <taxon>Pseudomonadati</taxon>
        <taxon>Pseudomonadota</taxon>
        <taxon>Alphaproteobacteria</taxon>
        <taxon>Hyphomicrobiales</taxon>
        <taxon>Phyllobacteriaceae</taxon>
        <taxon>Aminobacter</taxon>
    </lineage>
</organism>
<evidence type="ECO:0000256" key="1">
    <source>
        <dbReference type="SAM" id="MobiDB-lite"/>
    </source>
</evidence>
<dbReference type="EMBL" id="UFSM01000001">
    <property type="protein sequence ID" value="SUU90695.1"/>
    <property type="molecule type" value="Genomic_DNA"/>
</dbReference>
<dbReference type="Proteomes" id="UP000254701">
    <property type="component" value="Unassembled WGS sequence"/>
</dbReference>
<gene>
    <name evidence="2" type="ORF">NCTC10684_03953</name>
</gene>
<protein>
    <submittedName>
        <fullName evidence="2">Uncharacterized protein</fullName>
    </submittedName>
</protein>
<dbReference type="RefSeq" id="WP_115732652.1">
    <property type="nucleotide sequence ID" value="NZ_BAAAVY010000037.1"/>
</dbReference>
<feature type="region of interest" description="Disordered" evidence="1">
    <location>
        <begin position="1"/>
        <end position="70"/>
    </location>
</feature>
<evidence type="ECO:0000313" key="2">
    <source>
        <dbReference type="EMBL" id="SUU90695.1"/>
    </source>
</evidence>
<proteinExistence type="predicted"/>
<evidence type="ECO:0000313" key="3">
    <source>
        <dbReference type="Proteomes" id="UP000254701"/>
    </source>
</evidence>
<dbReference type="OrthoDB" id="8116721at2"/>
<reference evidence="2 3" key="1">
    <citation type="submission" date="2018-06" db="EMBL/GenBank/DDBJ databases">
        <authorList>
            <consortium name="Pathogen Informatics"/>
            <person name="Doyle S."/>
        </authorList>
    </citation>
    <scope>NUCLEOTIDE SEQUENCE [LARGE SCALE GENOMIC DNA]</scope>
    <source>
        <strain evidence="2 3">NCTC10684</strain>
    </source>
</reference>
<dbReference type="AlphaFoldDB" id="A0A380WPH0"/>
<accession>A0A380WPH0</accession>
<name>A0A380WPH0_AMIAI</name>